<feature type="transmembrane region" description="Helical" evidence="6">
    <location>
        <begin position="49"/>
        <end position="72"/>
    </location>
</feature>
<dbReference type="AlphaFoldDB" id="A0A242N6I1"/>
<feature type="transmembrane region" description="Helical" evidence="6">
    <location>
        <begin position="84"/>
        <end position="105"/>
    </location>
</feature>
<evidence type="ECO:0000256" key="4">
    <source>
        <dbReference type="ARBA" id="ARBA00023136"/>
    </source>
</evidence>
<dbReference type="InterPro" id="IPR050382">
    <property type="entry name" value="MFS_Na/Anion_cotransporter"/>
</dbReference>
<feature type="transmembrane region" description="Helical" evidence="6">
    <location>
        <begin position="141"/>
        <end position="164"/>
    </location>
</feature>
<feature type="transmembrane region" description="Helical" evidence="6">
    <location>
        <begin position="352"/>
        <end position="375"/>
    </location>
</feature>
<accession>A0A242N6I1</accession>
<comment type="caution">
    <text evidence="8">The sequence shown here is derived from an EMBL/GenBank/DDBJ whole genome shotgun (WGS) entry which is preliminary data.</text>
</comment>
<dbReference type="EMBL" id="NBTY01000032">
    <property type="protein sequence ID" value="OTP79251.1"/>
    <property type="molecule type" value="Genomic_DNA"/>
</dbReference>
<feature type="transmembrane region" description="Helical" evidence="6">
    <location>
        <begin position="319"/>
        <end position="340"/>
    </location>
</feature>
<evidence type="ECO:0000313" key="8">
    <source>
        <dbReference type="EMBL" id="OTP79251.1"/>
    </source>
</evidence>
<evidence type="ECO:0000256" key="6">
    <source>
        <dbReference type="SAM" id="Phobius"/>
    </source>
</evidence>
<dbReference type="PROSITE" id="PS50850">
    <property type="entry name" value="MFS"/>
    <property type="match status" value="1"/>
</dbReference>
<organism evidence="8 9">
    <name type="scientific">Caballeronia sordidicola</name>
    <name type="common">Burkholderia sordidicola</name>
    <dbReference type="NCBI Taxonomy" id="196367"/>
    <lineage>
        <taxon>Bacteria</taxon>
        <taxon>Pseudomonadati</taxon>
        <taxon>Pseudomonadota</taxon>
        <taxon>Betaproteobacteria</taxon>
        <taxon>Burkholderiales</taxon>
        <taxon>Burkholderiaceae</taxon>
        <taxon>Caballeronia</taxon>
    </lineage>
</organism>
<keyword evidence="2 6" id="KW-0812">Transmembrane</keyword>
<dbReference type="InterPro" id="IPR020846">
    <property type="entry name" value="MFS_dom"/>
</dbReference>
<comment type="subcellular location">
    <subcellularLocation>
        <location evidence="1">Membrane</location>
        <topology evidence="1">Multi-pass membrane protein</topology>
    </subcellularLocation>
</comment>
<dbReference type="RefSeq" id="WP_256927572.1">
    <property type="nucleotide sequence ID" value="NZ_NBTY01000032.1"/>
</dbReference>
<feature type="region of interest" description="Disordered" evidence="5">
    <location>
        <begin position="424"/>
        <end position="449"/>
    </location>
</feature>
<dbReference type="PANTHER" id="PTHR11662">
    <property type="entry name" value="SOLUTE CARRIER FAMILY 17"/>
    <property type="match status" value="1"/>
</dbReference>
<feature type="domain" description="Major facilitator superfamily (MFS) profile" evidence="7">
    <location>
        <begin position="16"/>
        <end position="412"/>
    </location>
</feature>
<feature type="transmembrane region" description="Helical" evidence="6">
    <location>
        <begin position="289"/>
        <end position="313"/>
    </location>
</feature>
<dbReference type="GO" id="GO:0022857">
    <property type="term" value="F:transmembrane transporter activity"/>
    <property type="evidence" value="ECO:0007669"/>
    <property type="project" value="InterPro"/>
</dbReference>
<reference evidence="8 9" key="1">
    <citation type="submission" date="2017-03" db="EMBL/GenBank/DDBJ databases">
        <title>Genome analysis of strain PAMC 26510.</title>
        <authorList>
            <person name="Oh H.-M."/>
            <person name="Yang J.-A."/>
        </authorList>
    </citation>
    <scope>NUCLEOTIDE SEQUENCE [LARGE SCALE GENOMIC DNA]</scope>
    <source>
        <strain evidence="8 9">PAMC 26510</strain>
    </source>
</reference>
<feature type="transmembrane region" description="Helical" evidence="6">
    <location>
        <begin position="220"/>
        <end position="245"/>
    </location>
</feature>
<feature type="transmembrane region" description="Helical" evidence="6">
    <location>
        <begin position="12"/>
        <end position="29"/>
    </location>
</feature>
<proteinExistence type="predicted"/>
<evidence type="ECO:0000256" key="5">
    <source>
        <dbReference type="SAM" id="MobiDB-lite"/>
    </source>
</evidence>
<sequence length="449" mass="47156">MNETNLILGGRKAWTIVVLAFLFMLINFADKAVIGLSSTAIITELRLTHAQFGALGSAFFLLFSISGVAIGFLSNHVSTKRIMLVMSVIWALALLPMTGTVSFVALFGSRVILGAAEGPAFPVALHAVYKWFGDNRRAVPTSVVACGAAFGAGVVAPLITWIIVRYSWHAAFAALAVAGLAWAIVWAAVGEDGPIGHVIADGVAPTRIPYRYLILSRTALGVYIAGFAAYWMIALNIVWLANYLIRAVHLSPSTAAWVIALPSVMQIVLAPCFAFISQRLAKNGYSSRVARGAFGCMCVIGAGAAAACLPMLALGPLKIFLIGLAFSIGSVIFTLGSTLIGEICPSSQRGALLGITNSVHTLAGLIAPVAMGLIVDVGSDPVDGFRTGYLYAGLLVITLGIVAALLIHPEADLRRFRRLGITQSPDETTAPTQNHSHMSAPLAKGGLSD</sequence>
<evidence type="ECO:0000256" key="3">
    <source>
        <dbReference type="ARBA" id="ARBA00022989"/>
    </source>
</evidence>
<feature type="transmembrane region" description="Helical" evidence="6">
    <location>
        <begin position="257"/>
        <end position="277"/>
    </location>
</feature>
<gene>
    <name evidence="8" type="ORF">PAMC26510_06095</name>
</gene>
<feature type="transmembrane region" description="Helical" evidence="6">
    <location>
        <begin position="170"/>
        <end position="189"/>
    </location>
</feature>
<dbReference type="PANTHER" id="PTHR11662:SF450">
    <property type="entry name" value="BLR1003 PROTEIN"/>
    <property type="match status" value="1"/>
</dbReference>
<dbReference type="Pfam" id="PF07690">
    <property type="entry name" value="MFS_1"/>
    <property type="match status" value="2"/>
</dbReference>
<dbReference type="Gene3D" id="1.20.1250.20">
    <property type="entry name" value="MFS general substrate transporter like domains"/>
    <property type="match status" value="2"/>
</dbReference>
<dbReference type="InterPro" id="IPR011701">
    <property type="entry name" value="MFS"/>
</dbReference>
<evidence type="ECO:0000259" key="7">
    <source>
        <dbReference type="PROSITE" id="PS50850"/>
    </source>
</evidence>
<feature type="transmembrane region" description="Helical" evidence="6">
    <location>
        <begin position="387"/>
        <end position="408"/>
    </location>
</feature>
<evidence type="ECO:0000256" key="1">
    <source>
        <dbReference type="ARBA" id="ARBA00004141"/>
    </source>
</evidence>
<feature type="compositionally biased region" description="Polar residues" evidence="5">
    <location>
        <begin position="424"/>
        <end position="437"/>
    </location>
</feature>
<protein>
    <recommendedName>
        <fullName evidence="7">Major facilitator superfamily (MFS) profile domain-containing protein</fullName>
    </recommendedName>
</protein>
<feature type="transmembrane region" description="Helical" evidence="6">
    <location>
        <begin position="111"/>
        <end position="129"/>
    </location>
</feature>
<keyword evidence="4 6" id="KW-0472">Membrane</keyword>
<keyword evidence="3 6" id="KW-1133">Transmembrane helix</keyword>
<dbReference type="Proteomes" id="UP000194546">
    <property type="component" value="Unassembled WGS sequence"/>
</dbReference>
<dbReference type="GO" id="GO:0016020">
    <property type="term" value="C:membrane"/>
    <property type="evidence" value="ECO:0007669"/>
    <property type="project" value="UniProtKB-SubCell"/>
</dbReference>
<dbReference type="InterPro" id="IPR036259">
    <property type="entry name" value="MFS_trans_sf"/>
</dbReference>
<name>A0A242N6I1_CABSO</name>
<dbReference type="SUPFAM" id="SSF103473">
    <property type="entry name" value="MFS general substrate transporter"/>
    <property type="match status" value="1"/>
</dbReference>
<evidence type="ECO:0000256" key="2">
    <source>
        <dbReference type="ARBA" id="ARBA00022692"/>
    </source>
</evidence>
<evidence type="ECO:0000313" key="9">
    <source>
        <dbReference type="Proteomes" id="UP000194546"/>
    </source>
</evidence>